<keyword evidence="5" id="KW-1185">Reference proteome</keyword>
<sequence length="364" mass="41606">MIVIIIIIKKKKRRKSEQQNNINSTCDNNTASDNNTTEDNNSNILPPIPPYNPNNITEGYNTLNNTMGNVNPMYNPYMSAMNPLTGDMFSNNNPNTNPNTLPLNAPPLNAPPPNGPPPNGPLPNTLTHNTSTHNTSTHNTPTHNTSTHNTPTHNSPTPNITTTGANTNNPLPSSQMNMYHPSQGNMLYNTFYNYMDGKNYLKHMKYNKIIPTDPTIPANPTLYIKNLNDKIKTEEMKKTLKELFQQYGTIEDLIVMKSFWRKGQAWVVYDNIDSSTKALNTLQGFILYGKYMQINYSHNESDVHAKRNGTFVERSKLPKKPKQILERERKQAEIFEFMYKSYLEMQKQNLQAIQNIEQKKKRKN</sequence>
<feature type="compositionally biased region" description="Low complexity" evidence="2">
    <location>
        <begin position="122"/>
        <end position="163"/>
    </location>
</feature>
<feature type="compositionally biased region" description="Polar residues" evidence="2">
    <location>
        <begin position="164"/>
        <end position="173"/>
    </location>
</feature>
<dbReference type="FunFam" id="3.30.70.330:FF:000039">
    <property type="entry name" value="U1 small nuclear ribonucleoprotein A"/>
    <property type="match status" value="1"/>
</dbReference>
<organism evidence="4 5">
    <name type="scientific">Piliocolobus tephrosceles</name>
    <name type="common">Ugandan red Colobus</name>
    <dbReference type="NCBI Taxonomy" id="591936"/>
    <lineage>
        <taxon>Eukaryota</taxon>
        <taxon>Metazoa</taxon>
        <taxon>Chordata</taxon>
        <taxon>Craniata</taxon>
        <taxon>Vertebrata</taxon>
        <taxon>Euteleostomi</taxon>
        <taxon>Mammalia</taxon>
        <taxon>Eutheria</taxon>
        <taxon>Euarchontoglires</taxon>
        <taxon>Primates</taxon>
        <taxon>Haplorrhini</taxon>
        <taxon>Catarrhini</taxon>
        <taxon>Cercopithecidae</taxon>
        <taxon>Colobinae</taxon>
        <taxon>Piliocolobus</taxon>
    </lineage>
</organism>
<reference evidence="4" key="1">
    <citation type="submission" date="2025-05" db="UniProtKB">
        <authorList>
            <consortium name="Ensembl"/>
        </authorList>
    </citation>
    <scope>IDENTIFICATION</scope>
</reference>
<dbReference type="CDD" id="cd12246">
    <property type="entry name" value="RRM1_U1A_like"/>
    <property type="match status" value="1"/>
</dbReference>
<dbReference type="Ensembl" id="ENSPTET00000019765.1">
    <property type="protein sequence ID" value="ENSPTEP00000013143.1"/>
    <property type="gene ID" value="ENSPTEG00000014757.1"/>
</dbReference>
<feature type="region of interest" description="Disordered" evidence="2">
    <location>
        <begin position="88"/>
        <end position="173"/>
    </location>
</feature>
<evidence type="ECO:0000256" key="2">
    <source>
        <dbReference type="SAM" id="MobiDB-lite"/>
    </source>
</evidence>
<feature type="domain" description="RRM" evidence="3">
    <location>
        <begin position="220"/>
        <end position="299"/>
    </location>
</feature>
<dbReference type="SMART" id="SM00360">
    <property type="entry name" value="RRM"/>
    <property type="match status" value="1"/>
</dbReference>
<dbReference type="Ensembl" id="ENSPTET00000019722.1">
    <property type="protein sequence ID" value="ENSPTEP00000013115.1"/>
    <property type="gene ID" value="ENSPTEG00000014728.1"/>
</dbReference>
<dbReference type="GO" id="GO:0003723">
    <property type="term" value="F:RNA binding"/>
    <property type="evidence" value="ECO:0007669"/>
    <property type="project" value="UniProtKB-UniRule"/>
</dbReference>
<evidence type="ECO:0000259" key="3">
    <source>
        <dbReference type="PROSITE" id="PS50102"/>
    </source>
</evidence>
<evidence type="ECO:0000313" key="4">
    <source>
        <dbReference type="Ensembl" id="ENSPTEP00000013115.1"/>
    </source>
</evidence>
<evidence type="ECO:0000313" key="5">
    <source>
        <dbReference type="Proteomes" id="UP000694416"/>
    </source>
</evidence>
<dbReference type="InterPro" id="IPR000504">
    <property type="entry name" value="RRM_dom"/>
</dbReference>
<dbReference type="InterPro" id="IPR035979">
    <property type="entry name" value="RBD_domain_sf"/>
</dbReference>
<dbReference type="Proteomes" id="UP000694416">
    <property type="component" value="Unplaced"/>
</dbReference>
<keyword evidence="1" id="KW-0694">RNA-binding</keyword>
<dbReference type="Gene3D" id="3.30.70.330">
    <property type="match status" value="1"/>
</dbReference>
<dbReference type="Pfam" id="PF00076">
    <property type="entry name" value="RRM_1"/>
    <property type="match status" value="1"/>
</dbReference>
<dbReference type="PROSITE" id="PS50102">
    <property type="entry name" value="RRM"/>
    <property type="match status" value="1"/>
</dbReference>
<dbReference type="SUPFAM" id="SSF54928">
    <property type="entry name" value="RNA-binding domain, RBD"/>
    <property type="match status" value="1"/>
</dbReference>
<accession>A0A8C9LM02</accession>
<dbReference type="AlphaFoldDB" id="A0A8C9LM02"/>
<evidence type="ECO:0000256" key="1">
    <source>
        <dbReference type="PROSITE-ProRule" id="PRU00176"/>
    </source>
</evidence>
<feature type="compositionally biased region" description="Pro residues" evidence="2">
    <location>
        <begin position="104"/>
        <end position="121"/>
    </location>
</feature>
<protein>
    <recommendedName>
        <fullName evidence="3">RRM domain-containing protein</fullName>
    </recommendedName>
</protein>
<feature type="compositionally biased region" description="Low complexity" evidence="2">
    <location>
        <begin position="91"/>
        <end position="103"/>
    </location>
</feature>
<proteinExistence type="predicted"/>
<name>A0A8C9LM02_9PRIM</name>
<feature type="compositionally biased region" description="Low complexity" evidence="2">
    <location>
        <begin position="23"/>
        <end position="45"/>
    </location>
</feature>
<dbReference type="InterPro" id="IPR012677">
    <property type="entry name" value="Nucleotide-bd_a/b_plait_sf"/>
</dbReference>
<feature type="region of interest" description="Disordered" evidence="2">
    <location>
        <begin position="14"/>
        <end position="50"/>
    </location>
</feature>